<accession>A0A2A9MAP4</accession>
<sequence>MAALGRSSFRAPLRLGCFCAAAPLAAKNARVRDARSVRNNETPSRCDGRDAVGNPGVVCREARFQAFVELASIPLMSSSHLPEASDRCADRRDLGARLWLKQDAGRSLECALTAKDFRRPRANAGQDIQGRALAASAQRLERPSPLLPAVQVQLPSSVASGCPASFSSPADAPEGKSADAPACVHICRQAAGEESSCDATSGSTEGGTERAAEVADERQIGLVRLGRLRRWRVWSSQYLRGLLGELPGFLLCLPPVEACANAAAHSCGETALAAHAAQGGERTGAQRPRAEGETRARAERGSGVGDRDAHQVQGMRATGANCRPKCCCQPGHPGASEGLDAVDRRCVFTLHRTREGGSEFTGERERGAPVRLDHRTASGEESAEEEDRILRRLTQAQEGASCFALGEAGGNEADTTALLLALCLDPGLRQGFQGIAMDCVFADCKEPVCRTKLPLESGSSGLLSVGISEACLPSLRALLWKLPASLRPTLQVVRLFVDPVEREDTGSVHSPLFTAQPRQERVPPGLCGLGAPAETSGSMCGGTTRTPRCSEGSAKHGAIGGCLNAECSAGPPAMSAELDLTANSSSAGRRSGLGAVRGVPGGTAEAVREFWAHAAESAQPQRQTELLPRGIQGEATGRLARDGQADAEMGGCASAVPAPCFAVDGRGEGNLRRFLLELLAVYTSVTRVEVRILRGDPGTNFSAWNVEEASWTSEDECCSCLLSQSARLCALHAVLLSLQFELVAVRRAQYVFETFMTYETRA</sequence>
<feature type="region of interest" description="Disordered" evidence="1">
    <location>
        <begin position="278"/>
        <end position="311"/>
    </location>
</feature>
<gene>
    <name evidence="2" type="ORF">BESB_058560</name>
</gene>
<keyword evidence="3" id="KW-1185">Reference proteome</keyword>
<dbReference type="EMBL" id="NWUJ01000005">
    <property type="protein sequence ID" value="PFH34969.1"/>
    <property type="molecule type" value="Genomic_DNA"/>
</dbReference>
<dbReference type="Proteomes" id="UP000224006">
    <property type="component" value="Chromosome V"/>
</dbReference>
<dbReference type="AlphaFoldDB" id="A0A2A9MAP4"/>
<dbReference type="KEGG" id="bbes:BESB_058560"/>
<dbReference type="VEuPathDB" id="ToxoDB:BESB_058560"/>
<feature type="compositionally biased region" description="Basic and acidic residues" evidence="1">
    <location>
        <begin position="288"/>
        <end position="310"/>
    </location>
</feature>
<proteinExistence type="predicted"/>
<evidence type="ECO:0000313" key="2">
    <source>
        <dbReference type="EMBL" id="PFH34969.1"/>
    </source>
</evidence>
<name>A0A2A9MAP4_BESBE</name>
<evidence type="ECO:0000313" key="3">
    <source>
        <dbReference type="Proteomes" id="UP000224006"/>
    </source>
</evidence>
<evidence type="ECO:0000256" key="1">
    <source>
        <dbReference type="SAM" id="MobiDB-lite"/>
    </source>
</evidence>
<dbReference type="RefSeq" id="XP_029218978.1">
    <property type="nucleotide sequence ID" value="XM_029364270.1"/>
</dbReference>
<organism evidence="2 3">
    <name type="scientific">Besnoitia besnoiti</name>
    <name type="common">Apicomplexan protozoan</name>
    <dbReference type="NCBI Taxonomy" id="94643"/>
    <lineage>
        <taxon>Eukaryota</taxon>
        <taxon>Sar</taxon>
        <taxon>Alveolata</taxon>
        <taxon>Apicomplexa</taxon>
        <taxon>Conoidasida</taxon>
        <taxon>Coccidia</taxon>
        <taxon>Eucoccidiorida</taxon>
        <taxon>Eimeriorina</taxon>
        <taxon>Sarcocystidae</taxon>
        <taxon>Besnoitia</taxon>
    </lineage>
</organism>
<protein>
    <submittedName>
        <fullName evidence="2">Uncharacterized protein</fullName>
    </submittedName>
</protein>
<dbReference type="GeneID" id="40310784"/>
<comment type="caution">
    <text evidence="2">The sequence shown here is derived from an EMBL/GenBank/DDBJ whole genome shotgun (WGS) entry which is preliminary data.</text>
</comment>
<reference evidence="2 3" key="1">
    <citation type="submission" date="2017-09" db="EMBL/GenBank/DDBJ databases">
        <title>Genome sequencing of Besnoitia besnoiti strain Bb-Ger1.</title>
        <authorList>
            <person name="Schares G."/>
            <person name="Venepally P."/>
            <person name="Lorenzi H.A."/>
        </authorList>
    </citation>
    <scope>NUCLEOTIDE SEQUENCE [LARGE SCALE GENOMIC DNA]</scope>
    <source>
        <strain evidence="2 3">Bb-Ger1</strain>
    </source>
</reference>